<dbReference type="PROSITE" id="PS00455">
    <property type="entry name" value="AMP_BINDING"/>
    <property type="match status" value="1"/>
</dbReference>
<dbReference type="Pfam" id="PF23562">
    <property type="entry name" value="AMP-binding_C_3"/>
    <property type="match status" value="1"/>
</dbReference>
<evidence type="ECO:0000256" key="1">
    <source>
        <dbReference type="ARBA" id="ARBA00006432"/>
    </source>
</evidence>
<dbReference type="PANTHER" id="PTHR43201">
    <property type="entry name" value="ACYL-COA SYNTHETASE"/>
    <property type="match status" value="1"/>
</dbReference>
<comment type="similarity">
    <text evidence="1">Belongs to the ATP-dependent AMP-binding enzyme family.</text>
</comment>
<keyword evidence="4" id="KW-1185">Reference proteome</keyword>
<dbReference type="InterPro" id="IPR020845">
    <property type="entry name" value="AMP-binding_CS"/>
</dbReference>
<reference evidence="3 4" key="1">
    <citation type="submission" date="2019-03" db="EMBL/GenBank/DDBJ databases">
        <title>Paracraurococcus aquatilis NE82 genome sequence.</title>
        <authorList>
            <person name="Zhao Y."/>
            <person name="Du Z."/>
        </authorList>
    </citation>
    <scope>NUCLEOTIDE SEQUENCE [LARGE SCALE GENOMIC DNA]</scope>
    <source>
        <strain evidence="3 4">NE82</strain>
    </source>
</reference>
<dbReference type="OrthoDB" id="9803968at2"/>
<dbReference type="Pfam" id="PF00501">
    <property type="entry name" value="AMP-binding"/>
    <property type="match status" value="1"/>
</dbReference>
<dbReference type="InterPro" id="IPR000873">
    <property type="entry name" value="AMP-dep_synth/lig_dom"/>
</dbReference>
<gene>
    <name evidence="3" type="ORF">EXY23_16400</name>
</gene>
<comment type="caution">
    <text evidence="3">The sequence shown here is derived from an EMBL/GenBank/DDBJ whole genome shotgun (WGS) entry which is preliminary data.</text>
</comment>
<dbReference type="Gene3D" id="3.40.50.12780">
    <property type="entry name" value="N-terminal domain of ligase-like"/>
    <property type="match status" value="1"/>
</dbReference>
<name>A0A4R4DD72_9PROT</name>
<evidence type="ECO:0000313" key="4">
    <source>
        <dbReference type="Proteomes" id="UP000295023"/>
    </source>
</evidence>
<dbReference type="PANTHER" id="PTHR43201:SF8">
    <property type="entry name" value="ACYL-COA SYNTHETASE FAMILY MEMBER 3"/>
    <property type="match status" value="1"/>
</dbReference>
<protein>
    <recommendedName>
        <fullName evidence="2">AMP-dependent synthetase/ligase domain-containing protein</fullName>
    </recommendedName>
</protein>
<sequence length="506" mass="54965">MPRCWRAGWVPAGRWRSSPAIRCGTRCWPSRPWRWACRRRRSPPPTRCRAQIWASCGRSCDGCARGWSSPRWPHPSPAPSPWRSCAGSRRSSGADWDALLAAPETPAVQAAIEALDPARPVRVLFTSGSTGLPKGVLTTHRMMAANQQQLAQVWPFLEREPPVLLDWLPWSHVFGGSQNLNLALRFGGTLWIDAGRPVPDAFERTLANLREVAPTLRFDVPRGWALLLPALEADAALAAHAFSRLRIAFNAGAALPEAQFRRLRALAARHAPRPVPILSGWGLTETAPAATNTHREDAPPGSIGTPLPGVELKLLPVDGKLEIRVRGPNLFPGYLDEPEQTSAAFDEQGFFRTGDAVAWVEERDPNAGLRFDGRLAEDFKLSSGTKIHAQEVRLRALAALGPMARDVVVVGSDRDDVGLLVFPADPAAVDAAWRDRLADALRAMNAAGGGGSSRSVARALVLKEPPSLDAGEVTDKGSLNMRAILARRVAALARLYDDDDPEVITP</sequence>
<evidence type="ECO:0000313" key="3">
    <source>
        <dbReference type="EMBL" id="TCZ58528.1"/>
    </source>
</evidence>
<feature type="domain" description="AMP-dependent synthetase/ligase" evidence="2">
    <location>
        <begin position="109"/>
        <end position="335"/>
    </location>
</feature>
<proteinExistence type="inferred from homology"/>
<dbReference type="GO" id="GO:0006631">
    <property type="term" value="P:fatty acid metabolic process"/>
    <property type="evidence" value="ECO:0007669"/>
    <property type="project" value="TreeGrafter"/>
</dbReference>
<evidence type="ECO:0000259" key="2">
    <source>
        <dbReference type="Pfam" id="PF00501"/>
    </source>
</evidence>
<dbReference type="Proteomes" id="UP000295023">
    <property type="component" value="Unassembled WGS sequence"/>
</dbReference>
<dbReference type="GO" id="GO:0031956">
    <property type="term" value="F:medium-chain fatty acid-CoA ligase activity"/>
    <property type="evidence" value="ECO:0007669"/>
    <property type="project" value="TreeGrafter"/>
</dbReference>
<dbReference type="EMBL" id="SKBM01000016">
    <property type="protein sequence ID" value="TCZ58528.1"/>
    <property type="molecule type" value="Genomic_DNA"/>
</dbReference>
<dbReference type="SUPFAM" id="SSF56801">
    <property type="entry name" value="Acetyl-CoA synthetase-like"/>
    <property type="match status" value="1"/>
</dbReference>
<dbReference type="InterPro" id="IPR042099">
    <property type="entry name" value="ANL_N_sf"/>
</dbReference>
<dbReference type="AlphaFoldDB" id="A0A4R4DD72"/>
<accession>A0A4R4DD72</accession>
<organism evidence="3 4">
    <name type="scientific">Roseicella aquatilis</name>
    <dbReference type="NCBI Taxonomy" id="2527868"/>
    <lineage>
        <taxon>Bacteria</taxon>
        <taxon>Pseudomonadati</taxon>
        <taxon>Pseudomonadota</taxon>
        <taxon>Alphaproteobacteria</taxon>
        <taxon>Acetobacterales</taxon>
        <taxon>Roseomonadaceae</taxon>
        <taxon>Roseicella</taxon>
    </lineage>
</organism>